<evidence type="ECO:0000256" key="1">
    <source>
        <dbReference type="SAM" id="MobiDB-lite"/>
    </source>
</evidence>
<reference evidence="2" key="1">
    <citation type="submission" date="2022-10" db="EMBL/GenBank/DDBJ databases">
        <authorList>
            <person name="Chen Y."/>
            <person name="Dougan E. K."/>
            <person name="Chan C."/>
            <person name="Rhodes N."/>
            <person name="Thang M."/>
        </authorList>
    </citation>
    <scope>NUCLEOTIDE SEQUENCE</scope>
</reference>
<dbReference type="EMBL" id="CAMXCT030000307">
    <property type="protein sequence ID" value="CAL4764249.1"/>
    <property type="molecule type" value="Genomic_DNA"/>
</dbReference>
<dbReference type="EMBL" id="CAMXCT020000307">
    <property type="protein sequence ID" value="CAL1130312.1"/>
    <property type="molecule type" value="Genomic_DNA"/>
</dbReference>
<comment type="caution">
    <text evidence="2">The sequence shown here is derived from an EMBL/GenBank/DDBJ whole genome shotgun (WGS) entry which is preliminary data.</text>
</comment>
<evidence type="ECO:0000313" key="4">
    <source>
        <dbReference type="Proteomes" id="UP001152797"/>
    </source>
</evidence>
<evidence type="ECO:0000313" key="3">
    <source>
        <dbReference type="EMBL" id="CAL4764249.1"/>
    </source>
</evidence>
<gene>
    <name evidence="2" type="ORF">C1SCF055_LOCUS5119</name>
</gene>
<dbReference type="AlphaFoldDB" id="A0A9P1BP48"/>
<feature type="region of interest" description="Disordered" evidence="1">
    <location>
        <begin position="86"/>
        <end position="123"/>
    </location>
</feature>
<proteinExistence type="predicted"/>
<dbReference type="OrthoDB" id="431867at2759"/>
<reference evidence="3 4" key="2">
    <citation type="submission" date="2024-05" db="EMBL/GenBank/DDBJ databases">
        <authorList>
            <person name="Chen Y."/>
            <person name="Shah S."/>
            <person name="Dougan E. K."/>
            <person name="Thang M."/>
            <person name="Chan C."/>
        </authorList>
    </citation>
    <scope>NUCLEOTIDE SEQUENCE [LARGE SCALE GENOMIC DNA]</scope>
</reference>
<feature type="region of interest" description="Disordered" evidence="1">
    <location>
        <begin position="200"/>
        <end position="226"/>
    </location>
</feature>
<organism evidence="2">
    <name type="scientific">Cladocopium goreaui</name>
    <dbReference type="NCBI Taxonomy" id="2562237"/>
    <lineage>
        <taxon>Eukaryota</taxon>
        <taxon>Sar</taxon>
        <taxon>Alveolata</taxon>
        <taxon>Dinophyceae</taxon>
        <taxon>Suessiales</taxon>
        <taxon>Symbiodiniaceae</taxon>
        <taxon>Cladocopium</taxon>
    </lineage>
</organism>
<feature type="compositionally biased region" description="Basic and acidic residues" evidence="1">
    <location>
        <begin position="203"/>
        <end position="226"/>
    </location>
</feature>
<accession>A0A9P1BP48</accession>
<sequence length="277" mass="31982">MPGTQWRVKEPEVEPSQQAVIQVSQSREEFEGKEDSSDVHRRIRDRCRQGAVEVDHMTAHATPELERPGSLVPRSSCFQRQLSGAAPGFQRQVSGATTGFQRQVSSFRDDLRPRSAPSLRRKVNRDKNPFIEYDAREKRLNQERKWLQEASGFMEQRRDELRLGALMNQLNIRSDGDDRLYENRTFYGPHSVAMKARQRARAGKMEPPKVEPPKEVQVHGRRTPKEHAHLVKRLAQDLKSSVGEETQRRFVKETVRTWEDEKQLTASFGHSGRRGGF</sequence>
<dbReference type="EMBL" id="CAMXCT010000307">
    <property type="protein sequence ID" value="CAI3976937.1"/>
    <property type="molecule type" value="Genomic_DNA"/>
</dbReference>
<feature type="region of interest" description="Disordered" evidence="1">
    <location>
        <begin position="1"/>
        <end position="42"/>
    </location>
</feature>
<feature type="compositionally biased region" description="Polar residues" evidence="1">
    <location>
        <begin position="15"/>
        <end position="25"/>
    </location>
</feature>
<feature type="compositionally biased region" description="Basic and acidic residues" evidence="1">
    <location>
        <begin position="26"/>
        <end position="40"/>
    </location>
</feature>
<dbReference type="Proteomes" id="UP001152797">
    <property type="component" value="Unassembled WGS sequence"/>
</dbReference>
<protein>
    <submittedName>
        <fullName evidence="2">Uncharacterized protein</fullName>
    </submittedName>
</protein>
<evidence type="ECO:0000313" key="2">
    <source>
        <dbReference type="EMBL" id="CAI3976937.1"/>
    </source>
</evidence>
<name>A0A9P1BP48_9DINO</name>
<keyword evidence="4" id="KW-1185">Reference proteome</keyword>
<feature type="compositionally biased region" description="Polar residues" evidence="1">
    <location>
        <begin position="91"/>
        <end position="106"/>
    </location>
</feature>